<dbReference type="EMBL" id="RYZW01000058">
    <property type="protein sequence ID" value="TDZ54532.1"/>
    <property type="molecule type" value="Genomic_DNA"/>
</dbReference>
<organism evidence="3 4">
    <name type="scientific">Colletotrichum trifolii</name>
    <dbReference type="NCBI Taxonomy" id="5466"/>
    <lineage>
        <taxon>Eukaryota</taxon>
        <taxon>Fungi</taxon>
        <taxon>Dikarya</taxon>
        <taxon>Ascomycota</taxon>
        <taxon>Pezizomycotina</taxon>
        <taxon>Sordariomycetes</taxon>
        <taxon>Hypocreomycetidae</taxon>
        <taxon>Glomerellales</taxon>
        <taxon>Glomerellaceae</taxon>
        <taxon>Colletotrichum</taxon>
        <taxon>Colletotrichum orbiculare species complex</taxon>
    </lineage>
</organism>
<evidence type="ECO:0000256" key="1">
    <source>
        <dbReference type="ARBA" id="ARBA00006499"/>
    </source>
</evidence>
<dbReference type="SUPFAM" id="SSF53474">
    <property type="entry name" value="alpha/beta-Hydrolases"/>
    <property type="match status" value="1"/>
</dbReference>
<dbReference type="Pfam" id="PF02230">
    <property type="entry name" value="Abhydrolase_2"/>
    <property type="match status" value="1"/>
</dbReference>
<gene>
    <name evidence="3" type="ORF">CTRI78_v006278</name>
</gene>
<dbReference type="GO" id="GO:0052689">
    <property type="term" value="F:carboxylic ester hydrolase activity"/>
    <property type="evidence" value="ECO:0007669"/>
    <property type="project" value="TreeGrafter"/>
</dbReference>
<name>A0A4R8RHD2_COLTR</name>
<dbReference type="PANTHER" id="PTHR10655">
    <property type="entry name" value="LYSOPHOSPHOLIPASE-RELATED"/>
    <property type="match status" value="1"/>
</dbReference>
<comment type="caution">
    <text evidence="3">The sequence shown here is derived from an EMBL/GenBank/DDBJ whole genome shotgun (WGS) entry which is preliminary data.</text>
</comment>
<proteinExistence type="inferred from homology"/>
<dbReference type="AlphaFoldDB" id="A0A4R8RHD2"/>
<dbReference type="PANTHER" id="PTHR10655:SF63">
    <property type="entry name" value="PHOSPHOLIPASE_CARBOXYLESTERASE_THIOESTERASE DOMAIN-CONTAINING PROTEIN"/>
    <property type="match status" value="1"/>
</dbReference>
<evidence type="ECO:0000313" key="3">
    <source>
        <dbReference type="EMBL" id="TDZ54532.1"/>
    </source>
</evidence>
<evidence type="ECO:0000313" key="4">
    <source>
        <dbReference type="Proteomes" id="UP000295703"/>
    </source>
</evidence>
<dbReference type="Gene3D" id="3.40.50.1820">
    <property type="entry name" value="alpha/beta hydrolase"/>
    <property type="match status" value="1"/>
</dbReference>
<feature type="domain" description="Phospholipase/carboxylesterase/thioesterase" evidence="2">
    <location>
        <begin position="24"/>
        <end position="179"/>
    </location>
</feature>
<accession>A0A4R8RHD2</accession>
<dbReference type="GO" id="GO:0005737">
    <property type="term" value="C:cytoplasm"/>
    <property type="evidence" value="ECO:0007669"/>
    <property type="project" value="TreeGrafter"/>
</dbReference>
<protein>
    <submittedName>
        <fullName evidence="3">Acyl-protein thioesterase 1</fullName>
    </submittedName>
</protein>
<evidence type="ECO:0000259" key="2">
    <source>
        <dbReference type="Pfam" id="PF02230"/>
    </source>
</evidence>
<keyword evidence="4" id="KW-1185">Reference proteome</keyword>
<reference evidence="3 4" key="1">
    <citation type="submission" date="2018-12" db="EMBL/GenBank/DDBJ databases">
        <title>Genome sequence and assembly of Colletotrichum trifolii.</title>
        <authorList>
            <person name="Gan P."/>
            <person name="Shirasu K."/>
        </authorList>
    </citation>
    <scope>NUCLEOTIDE SEQUENCE [LARGE SCALE GENOMIC DNA]</scope>
    <source>
        <strain evidence="3 4">543-2</strain>
    </source>
</reference>
<dbReference type="STRING" id="5466.A0A4R8RHD2"/>
<dbReference type="InterPro" id="IPR003140">
    <property type="entry name" value="PLipase/COase/thioEstase"/>
</dbReference>
<dbReference type="Proteomes" id="UP000295703">
    <property type="component" value="Unassembled WGS sequence"/>
</dbReference>
<dbReference type="InterPro" id="IPR050565">
    <property type="entry name" value="LYPA1-2/EST-like"/>
</dbReference>
<comment type="similarity">
    <text evidence="1">Belongs to the AB hydrolase superfamily. AB hydrolase 2 family.</text>
</comment>
<dbReference type="InterPro" id="IPR029058">
    <property type="entry name" value="AB_hydrolase_fold"/>
</dbReference>
<dbReference type="GO" id="GO:0008474">
    <property type="term" value="F:palmitoyl-(protein) hydrolase activity"/>
    <property type="evidence" value="ECO:0007669"/>
    <property type="project" value="TreeGrafter"/>
</dbReference>
<sequence>MSNLTHGPSRLSIAEVDKGSFGPSFIIQPISEHTHTAIILHGRGSCGEEFANELLASTLSDDSTLVGNFPNWRWVFPSSKDLWSTAFQEHLPAWFEAHSLTDPTARQDLQVDGLCESIDYVSHVVQDEIRRLGGDQKRLVLGGISQGAAVGMWALLCHGDQATGLGGFFATSPWLPFAAGVGQVLAGQQTGQSNGTAAAAAAAANTRLNDMLLSKMANVAGGLHGSVLQTTPILMGHGVDDAYVDVELGRQAAQVLTQGGGRVEWKEYEGAEEEGHWFKA</sequence>